<evidence type="ECO:0000313" key="2">
    <source>
        <dbReference type="EMBL" id="RWX45876.1"/>
    </source>
</evidence>
<sequence length="318" mass="35721">MVIKLLKFLGYFLYTIVVVSLLLWYKFPADAFKNRIEKDLNSMTPTLQWVVEEIALLPPFNVQLRNISITGKEEEQVLLVVKTMNLRPDFIAWKKTGNIAAKYKLNILNGTVAGRLGLAKDRSGLEYDGAMQEVKIDNKELALIQQEYQRTVRGTLSGNFSGVRALKKNTHSFKGNFTFTKGEISLQKPVLGMKQLGFDRITTKLNFATGTISLSEGKITAPIFAADFKGNIHTAVPCRRSRIQLTGSFQPKPEFTASADSPSLVNMLKREILKGSLPFSVNGLLQEPGIVFTSLPPAFNRQMGLQRKQQRQLPRRSR</sequence>
<dbReference type="Proteomes" id="UP000287853">
    <property type="component" value="Unassembled WGS sequence"/>
</dbReference>
<keyword evidence="1" id="KW-0812">Transmembrane</keyword>
<accession>A0A444IYJ6</accession>
<dbReference type="NCBIfam" id="TIGR04411">
    <property type="entry name" value="T2SS_GspN_Lepto"/>
    <property type="match status" value="1"/>
</dbReference>
<dbReference type="InterPro" id="IPR030925">
    <property type="entry name" value="T2SS_GspN_Lepto"/>
</dbReference>
<name>A0A444IYJ6_9BACT</name>
<reference evidence="2 3" key="1">
    <citation type="submission" date="2017-01" db="EMBL/GenBank/DDBJ databases">
        <title>The cable genome- insights into the physiology and evolution of filamentous bacteria capable of sulfide oxidation via long distance electron transfer.</title>
        <authorList>
            <person name="Schreiber L."/>
            <person name="Bjerg J.T."/>
            <person name="Boggild A."/>
            <person name="Van De Vossenberg J."/>
            <person name="Meysman F."/>
            <person name="Nielsen L.P."/>
            <person name="Schramm A."/>
            <person name="Kjeldsen K.U."/>
        </authorList>
    </citation>
    <scope>NUCLEOTIDE SEQUENCE [LARGE SCALE GENOMIC DNA]</scope>
    <source>
        <strain evidence="2">MCF</strain>
    </source>
</reference>
<feature type="transmembrane region" description="Helical" evidence="1">
    <location>
        <begin position="6"/>
        <end position="25"/>
    </location>
</feature>
<keyword evidence="1" id="KW-1133">Transmembrane helix</keyword>
<evidence type="ECO:0000313" key="3">
    <source>
        <dbReference type="Proteomes" id="UP000287853"/>
    </source>
</evidence>
<keyword evidence="3" id="KW-1185">Reference proteome</keyword>
<protein>
    <submittedName>
        <fullName evidence="2">Type II secretion system protein N</fullName>
    </submittedName>
</protein>
<dbReference type="EMBL" id="MTKO01000071">
    <property type="protein sequence ID" value="RWX45876.1"/>
    <property type="molecule type" value="Genomic_DNA"/>
</dbReference>
<organism evidence="2 3">
    <name type="scientific">Candidatus Electrothrix aarhusensis</name>
    <dbReference type="NCBI Taxonomy" id="1859131"/>
    <lineage>
        <taxon>Bacteria</taxon>
        <taxon>Pseudomonadati</taxon>
        <taxon>Thermodesulfobacteriota</taxon>
        <taxon>Desulfobulbia</taxon>
        <taxon>Desulfobulbales</taxon>
        <taxon>Desulfobulbaceae</taxon>
        <taxon>Candidatus Electrothrix</taxon>
    </lineage>
</organism>
<dbReference type="AlphaFoldDB" id="A0A444IYJ6"/>
<proteinExistence type="predicted"/>
<comment type="caution">
    <text evidence="2">The sequence shown here is derived from an EMBL/GenBank/DDBJ whole genome shotgun (WGS) entry which is preliminary data.</text>
</comment>
<gene>
    <name evidence="2" type="ORF">H206_00723</name>
</gene>
<keyword evidence="1" id="KW-0472">Membrane</keyword>
<evidence type="ECO:0000256" key="1">
    <source>
        <dbReference type="SAM" id="Phobius"/>
    </source>
</evidence>